<proteinExistence type="predicted"/>
<dbReference type="InterPro" id="IPR028116">
    <property type="entry name" value="Cis-CaaD-like"/>
</dbReference>
<feature type="domain" description="Tautomerase cis-CaaD-like" evidence="1">
    <location>
        <begin position="1"/>
        <end position="124"/>
    </location>
</feature>
<dbReference type="InterPro" id="IPR014347">
    <property type="entry name" value="Tautomerase/MIF_sf"/>
</dbReference>
<dbReference type="AlphaFoldDB" id="A0A9P4I1I0"/>
<keyword evidence="3" id="KW-1185">Reference proteome</keyword>
<evidence type="ECO:0000259" key="1">
    <source>
        <dbReference type="Pfam" id="PF14832"/>
    </source>
</evidence>
<dbReference type="SUPFAM" id="SSF55331">
    <property type="entry name" value="Tautomerase/MIF"/>
    <property type="match status" value="1"/>
</dbReference>
<protein>
    <recommendedName>
        <fullName evidence="1">Tautomerase cis-CaaD-like domain-containing protein</fullName>
    </recommendedName>
</protein>
<name>A0A9P4I1I0_9PEZI</name>
<organism evidence="2 3">
    <name type="scientific">Rhizodiscina lignyota</name>
    <dbReference type="NCBI Taxonomy" id="1504668"/>
    <lineage>
        <taxon>Eukaryota</taxon>
        <taxon>Fungi</taxon>
        <taxon>Dikarya</taxon>
        <taxon>Ascomycota</taxon>
        <taxon>Pezizomycotina</taxon>
        <taxon>Dothideomycetes</taxon>
        <taxon>Pleosporomycetidae</taxon>
        <taxon>Aulographales</taxon>
        <taxon>Rhizodiscinaceae</taxon>
        <taxon>Rhizodiscina</taxon>
    </lineage>
</organism>
<accession>A0A9P4I1I0</accession>
<dbReference type="EMBL" id="ML978139">
    <property type="protein sequence ID" value="KAF2093276.1"/>
    <property type="molecule type" value="Genomic_DNA"/>
</dbReference>
<evidence type="ECO:0000313" key="3">
    <source>
        <dbReference type="Proteomes" id="UP000799772"/>
    </source>
</evidence>
<comment type="caution">
    <text evidence="2">The sequence shown here is derived from an EMBL/GenBank/DDBJ whole genome shotgun (WGS) entry which is preliminary data.</text>
</comment>
<gene>
    <name evidence="2" type="ORF">NA57DRAFT_48587</name>
</gene>
<dbReference type="OrthoDB" id="9981319at2759"/>
<evidence type="ECO:0000313" key="2">
    <source>
        <dbReference type="EMBL" id="KAF2093276.1"/>
    </source>
</evidence>
<sequence>MPMYTVEHSYPLTAEQKNQLAEALTKIHTEKFTVPRFFVNINIKDISSEWTYGAGMRNKANRISGQIRWGPSRTDEMLYEIIEEIHAAWASIVGTKGDQGLRAVFIHGSIVASAEKGFLSPKAGADVGYLKKNYAAFKQRADEGDKEFQSLMKEVENREAFRGVVDEAAVFNRTS</sequence>
<dbReference type="Pfam" id="PF14832">
    <property type="entry name" value="Tautomerase_3"/>
    <property type="match status" value="1"/>
</dbReference>
<dbReference type="Gene3D" id="3.30.429.10">
    <property type="entry name" value="Macrophage Migration Inhibitory Factor"/>
    <property type="match status" value="1"/>
</dbReference>
<reference evidence="2" key="1">
    <citation type="journal article" date="2020" name="Stud. Mycol.">
        <title>101 Dothideomycetes genomes: a test case for predicting lifestyles and emergence of pathogens.</title>
        <authorList>
            <person name="Haridas S."/>
            <person name="Albert R."/>
            <person name="Binder M."/>
            <person name="Bloem J."/>
            <person name="Labutti K."/>
            <person name="Salamov A."/>
            <person name="Andreopoulos B."/>
            <person name="Baker S."/>
            <person name="Barry K."/>
            <person name="Bills G."/>
            <person name="Bluhm B."/>
            <person name="Cannon C."/>
            <person name="Castanera R."/>
            <person name="Culley D."/>
            <person name="Daum C."/>
            <person name="Ezra D."/>
            <person name="Gonzalez J."/>
            <person name="Henrissat B."/>
            <person name="Kuo A."/>
            <person name="Liang C."/>
            <person name="Lipzen A."/>
            <person name="Lutzoni F."/>
            <person name="Magnuson J."/>
            <person name="Mondo S."/>
            <person name="Nolan M."/>
            <person name="Ohm R."/>
            <person name="Pangilinan J."/>
            <person name="Park H.-J."/>
            <person name="Ramirez L."/>
            <person name="Alfaro M."/>
            <person name="Sun H."/>
            <person name="Tritt A."/>
            <person name="Yoshinaga Y."/>
            <person name="Zwiers L.-H."/>
            <person name="Turgeon B."/>
            <person name="Goodwin S."/>
            <person name="Spatafora J."/>
            <person name="Crous P."/>
            <person name="Grigoriev I."/>
        </authorList>
    </citation>
    <scope>NUCLEOTIDE SEQUENCE</scope>
    <source>
        <strain evidence="2">CBS 133067</strain>
    </source>
</reference>
<dbReference type="Proteomes" id="UP000799772">
    <property type="component" value="Unassembled WGS sequence"/>
</dbReference>